<evidence type="ECO:0000259" key="16">
    <source>
        <dbReference type="PROSITE" id="PS50110"/>
    </source>
</evidence>
<keyword evidence="4" id="KW-1003">Cell membrane</keyword>
<dbReference type="InterPro" id="IPR005467">
    <property type="entry name" value="His_kinase_dom"/>
</dbReference>
<keyword evidence="7" id="KW-0808">Transferase</keyword>
<dbReference type="Pfam" id="PF00512">
    <property type="entry name" value="HisKA"/>
    <property type="match status" value="1"/>
</dbReference>
<dbReference type="InterPro" id="IPR036890">
    <property type="entry name" value="HATPase_C_sf"/>
</dbReference>
<accession>A0A4Q0PHN1</accession>
<keyword evidence="20" id="KW-1185">Reference proteome</keyword>
<dbReference type="InterPro" id="IPR035965">
    <property type="entry name" value="PAS-like_dom_sf"/>
</dbReference>
<feature type="domain" description="HPt" evidence="18">
    <location>
        <begin position="806"/>
        <end position="907"/>
    </location>
</feature>
<dbReference type="InterPro" id="IPR011006">
    <property type="entry name" value="CheY-like_superfamily"/>
</dbReference>
<dbReference type="GO" id="GO:0000155">
    <property type="term" value="F:phosphorelay sensor kinase activity"/>
    <property type="evidence" value="ECO:0007669"/>
    <property type="project" value="InterPro"/>
</dbReference>
<dbReference type="InterPro" id="IPR003661">
    <property type="entry name" value="HisK_dim/P_dom"/>
</dbReference>
<dbReference type="AlphaFoldDB" id="A0A4Q0PHN1"/>
<dbReference type="Pfam" id="PF02518">
    <property type="entry name" value="HATPase_c"/>
    <property type="match status" value="1"/>
</dbReference>
<dbReference type="InterPro" id="IPR036641">
    <property type="entry name" value="HPT_dom_sf"/>
</dbReference>
<evidence type="ECO:0000256" key="14">
    <source>
        <dbReference type="PROSITE-ProRule" id="PRU00169"/>
    </source>
</evidence>
<dbReference type="EC" id="2.7.13.3" evidence="3"/>
<keyword evidence="9" id="KW-0418">Kinase</keyword>
<dbReference type="SMART" id="SM00091">
    <property type="entry name" value="PAS"/>
    <property type="match status" value="1"/>
</dbReference>
<dbReference type="InterPro" id="IPR000014">
    <property type="entry name" value="PAS"/>
</dbReference>
<dbReference type="SUPFAM" id="SSF52172">
    <property type="entry name" value="CheY-like"/>
    <property type="match status" value="1"/>
</dbReference>
<dbReference type="PROSITE" id="PS50894">
    <property type="entry name" value="HPT"/>
    <property type="match status" value="1"/>
</dbReference>
<dbReference type="SMART" id="SM00448">
    <property type="entry name" value="REC"/>
    <property type="match status" value="1"/>
</dbReference>
<keyword evidence="10" id="KW-0547">Nucleotide-binding</keyword>
<dbReference type="SUPFAM" id="SSF55874">
    <property type="entry name" value="ATPase domain of HSP90 chaperone/DNA topoisomerase II/histidine kinase"/>
    <property type="match status" value="1"/>
</dbReference>
<dbReference type="Proteomes" id="UP000289859">
    <property type="component" value="Unassembled WGS sequence"/>
</dbReference>
<evidence type="ECO:0000256" key="6">
    <source>
        <dbReference type="ARBA" id="ARBA00022553"/>
    </source>
</evidence>
<evidence type="ECO:0000313" key="19">
    <source>
        <dbReference type="EMBL" id="RXG26509.1"/>
    </source>
</evidence>
<dbReference type="InterPro" id="IPR001789">
    <property type="entry name" value="Sig_transdc_resp-reg_receiver"/>
</dbReference>
<evidence type="ECO:0000256" key="9">
    <source>
        <dbReference type="ARBA" id="ARBA00022777"/>
    </source>
</evidence>
<evidence type="ECO:0000256" key="10">
    <source>
        <dbReference type="ARBA" id="ARBA00022840"/>
    </source>
</evidence>
<evidence type="ECO:0000256" key="8">
    <source>
        <dbReference type="ARBA" id="ARBA00022692"/>
    </source>
</evidence>
<reference evidence="19 20" key="1">
    <citation type="submission" date="2018-07" db="EMBL/GenBank/DDBJ databases">
        <title>Leeuwenhoekiella genomics.</title>
        <authorList>
            <person name="Tahon G."/>
            <person name="Willems A."/>
        </authorList>
    </citation>
    <scope>NUCLEOTIDE SEQUENCE [LARGE SCALE GENOMIC DNA]</scope>
    <source>
        <strain evidence="19 20">LMG 29608</strain>
    </source>
</reference>
<dbReference type="InterPro" id="IPR004358">
    <property type="entry name" value="Sig_transdc_His_kin-like_C"/>
</dbReference>
<evidence type="ECO:0000256" key="5">
    <source>
        <dbReference type="ARBA" id="ARBA00022519"/>
    </source>
</evidence>
<dbReference type="PANTHER" id="PTHR43047:SF72">
    <property type="entry name" value="OSMOSENSING HISTIDINE PROTEIN KINASE SLN1"/>
    <property type="match status" value="1"/>
</dbReference>
<dbReference type="SUPFAM" id="SSF47384">
    <property type="entry name" value="Homodimeric domain of signal transducing histidine kinase"/>
    <property type="match status" value="1"/>
</dbReference>
<dbReference type="Gene3D" id="3.30.450.20">
    <property type="entry name" value="PAS domain"/>
    <property type="match status" value="1"/>
</dbReference>
<dbReference type="Gene3D" id="3.30.565.10">
    <property type="entry name" value="Histidine kinase-like ATPase, C-terminal domain"/>
    <property type="match status" value="1"/>
</dbReference>
<feature type="domain" description="Histidine kinase" evidence="15">
    <location>
        <begin position="401"/>
        <end position="624"/>
    </location>
</feature>
<dbReference type="EMBL" id="QOVK01000001">
    <property type="protein sequence ID" value="RXG26509.1"/>
    <property type="molecule type" value="Genomic_DNA"/>
</dbReference>
<dbReference type="SMART" id="SM00387">
    <property type="entry name" value="HATPase_c"/>
    <property type="match status" value="1"/>
</dbReference>
<evidence type="ECO:0000256" key="11">
    <source>
        <dbReference type="ARBA" id="ARBA00022989"/>
    </source>
</evidence>
<evidence type="ECO:0000259" key="18">
    <source>
        <dbReference type="PROSITE" id="PS50894"/>
    </source>
</evidence>
<evidence type="ECO:0000256" key="2">
    <source>
        <dbReference type="ARBA" id="ARBA00004429"/>
    </source>
</evidence>
<dbReference type="OrthoDB" id="9811889at2"/>
<evidence type="ECO:0000256" key="3">
    <source>
        <dbReference type="ARBA" id="ARBA00012438"/>
    </source>
</evidence>
<keyword evidence="10" id="KW-0067">ATP-binding</keyword>
<dbReference type="PROSITE" id="PS50110">
    <property type="entry name" value="RESPONSE_REGULATORY"/>
    <property type="match status" value="1"/>
</dbReference>
<dbReference type="Gene3D" id="1.20.120.160">
    <property type="entry name" value="HPT domain"/>
    <property type="match status" value="1"/>
</dbReference>
<protein>
    <recommendedName>
        <fullName evidence="3">histidine kinase</fullName>
        <ecNumber evidence="3">2.7.13.3</ecNumber>
    </recommendedName>
</protein>
<dbReference type="InterPro" id="IPR008207">
    <property type="entry name" value="Sig_transdc_His_kin_Hpt_dom"/>
</dbReference>
<organism evidence="19 20">
    <name type="scientific">Leeuwenhoekiella polynyae</name>
    <dbReference type="NCBI Taxonomy" id="1550906"/>
    <lineage>
        <taxon>Bacteria</taxon>
        <taxon>Pseudomonadati</taxon>
        <taxon>Bacteroidota</taxon>
        <taxon>Flavobacteriia</taxon>
        <taxon>Flavobacteriales</taxon>
        <taxon>Flavobacteriaceae</taxon>
        <taxon>Leeuwenhoekiella</taxon>
    </lineage>
</organism>
<sequence>MSSFIERLLNHRASKIKPTLANENPIADFFKYLFDLGSFGAQLTLIESKIKGYEFSEDTYIRELQVAHFYLELENYLIHHDSRYINTEANLRSEIKINFPDVTKSDAFLPLYHSGKNQEIIISRLFLLIILKKFKDEDLDLNTTNAWIKIIENQFKEPVSADLIKQISAFRKIKDDSLKINQEFGEIFGQDFVDSVYSTTKEEFFNYYKLTPAVTSISDIIPQLFTSLLNQSPTTLFFDKPKDPILNNEENKIIEEPVKIDTANIDILENILDAYLLFDTNGVIKDCNSKASIMFNLNKNELVQKSIYSLLPSAVSRDIKYDISNLYKGVESEIIGTCVELDISTASSKKLPCELSFSNNFSEPADTFTLFIKDISHRKDSLKAKINAERTAEAKSTFLSNMSHEIRTPLNVILGLSEILSNGNLKDQKTIKKNLDGISFSAKNLLSIVNDILDFSKIEAGKLTLQSLDFNLREVVDNLATGFEIKAREMGVQFIAEIDEQIPDIVIGDQYRLNQIITNLVGNAIKFTKRGSISLKLQFIEKNTETVKIKFSVSDTGIGIAEDKLESIFNSFYQVDEPELAKINGSGLGLTITRELITLKKGKLEAKSTLGKGSTFEFTLDFKISHLKKLKDIEQDFKNQNLSLKGLRVLVAEDNKMNQFYIRQLLQGLNVQADIAENGQEAVAIYQDAKANYDLILMDMHMPVMNGLEAISLIRESNKDSLNKVPIVACSADVFPEARKNAIKAGIDFYLTKPLKEDALKEVLYWLVADEGMKTKPVIGNTKTEETTDTSVSVDIKNLFEIFDGDKEFIISLLEVFIEETPKDLNSLRNCVAKEYYPRASTLAHKMKSSFMNLGLTKPGHYLQQIEASINDPDKVKKAKKSLESFEELYDRVLVDVNLQLIKLKNN</sequence>
<evidence type="ECO:0000256" key="12">
    <source>
        <dbReference type="ARBA" id="ARBA00023136"/>
    </source>
</evidence>
<dbReference type="GO" id="GO:0009927">
    <property type="term" value="F:histidine phosphotransfer kinase activity"/>
    <property type="evidence" value="ECO:0007669"/>
    <property type="project" value="TreeGrafter"/>
</dbReference>
<feature type="domain" description="PAS" evidence="17">
    <location>
        <begin position="267"/>
        <end position="311"/>
    </location>
</feature>
<evidence type="ECO:0000256" key="1">
    <source>
        <dbReference type="ARBA" id="ARBA00000085"/>
    </source>
</evidence>
<feature type="domain" description="Response regulatory" evidence="16">
    <location>
        <begin position="648"/>
        <end position="768"/>
    </location>
</feature>
<dbReference type="GO" id="GO:0005886">
    <property type="term" value="C:plasma membrane"/>
    <property type="evidence" value="ECO:0007669"/>
    <property type="project" value="UniProtKB-SubCell"/>
</dbReference>
<keyword evidence="5" id="KW-0997">Cell inner membrane</keyword>
<dbReference type="InterPro" id="IPR003594">
    <property type="entry name" value="HATPase_dom"/>
</dbReference>
<dbReference type="SUPFAM" id="SSF55785">
    <property type="entry name" value="PYP-like sensor domain (PAS domain)"/>
    <property type="match status" value="1"/>
</dbReference>
<evidence type="ECO:0000259" key="17">
    <source>
        <dbReference type="PROSITE" id="PS50112"/>
    </source>
</evidence>
<dbReference type="CDD" id="cd16922">
    <property type="entry name" value="HATPase_EvgS-ArcB-TorS-like"/>
    <property type="match status" value="1"/>
</dbReference>
<keyword evidence="12" id="KW-0472">Membrane</keyword>
<keyword evidence="11" id="KW-1133">Transmembrane helix</keyword>
<evidence type="ECO:0000256" key="13">
    <source>
        <dbReference type="PROSITE-ProRule" id="PRU00110"/>
    </source>
</evidence>
<dbReference type="CDD" id="cd00082">
    <property type="entry name" value="HisKA"/>
    <property type="match status" value="1"/>
</dbReference>
<comment type="subcellular location">
    <subcellularLocation>
        <location evidence="2">Cell inner membrane</location>
        <topology evidence="2">Multi-pass membrane protein</topology>
    </subcellularLocation>
</comment>
<dbReference type="Pfam" id="PF01627">
    <property type="entry name" value="Hpt"/>
    <property type="match status" value="1"/>
</dbReference>
<dbReference type="FunFam" id="3.30.565.10:FF:000010">
    <property type="entry name" value="Sensor histidine kinase RcsC"/>
    <property type="match status" value="1"/>
</dbReference>
<comment type="caution">
    <text evidence="19">The sequence shown here is derived from an EMBL/GenBank/DDBJ whole genome shotgun (WGS) entry which is preliminary data.</text>
</comment>
<evidence type="ECO:0000313" key="20">
    <source>
        <dbReference type="Proteomes" id="UP000289859"/>
    </source>
</evidence>
<dbReference type="PROSITE" id="PS50109">
    <property type="entry name" value="HIS_KIN"/>
    <property type="match status" value="1"/>
</dbReference>
<keyword evidence="6 14" id="KW-0597">Phosphoprotein</keyword>
<feature type="modified residue" description="4-aspartylphosphate" evidence="14">
    <location>
        <position position="699"/>
    </location>
</feature>
<comment type="catalytic activity">
    <reaction evidence="1">
        <text>ATP + protein L-histidine = ADP + protein N-phospho-L-histidine.</text>
        <dbReference type="EC" id="2.7.13.3"/>
    </reaction>
</comment>
<dbReference type="InterPro" id="IPR036097">
    <property type="entry name" value="HisK_dim/P_sf"/>
</dbReference>
<dbReference type="PRINTS" id="PR00344">
    <property type="entry name" value="BCTRLSENSOR"/>
</dbReference>
<dbReference type="CDD" id="cd00130">
    <property type="entry name" value="PAS"/>
    <property type="match status" value="1"/>
</dbReference>
<evidence type="ECO:0000259" key="15">
    <source>
        <dbReference type="PROSITE" id="PS50109"/>
    </source>
</evidence>
<dbReference type="SUPFAM" id="SSF47226">
    <property type="entry name" value="Histidine-containing phosphotransfer domain, HPT domain"/>
    <property type="match status" value="1"/>
</dbReference>
<evidence type="ECO:0000256" key="7">
    <source>
        <dbReference type="ARBA" id="ARBA00022679"/>
    </source>
</evidence>
<dbReference type="PROSITE" id="PS50112">
    <property type="entry name" value="PAS"/>
    <property type="match status" value="1"/>
</dbReference>
<name>A0A4Q0PHN1_9FLAO</name>
<dbReference type="Gene3D" id="3.40.50.2300">
    <property type="match status" value="1"/>
</dbReference>
<proteinExistence type="predicted"/>
<evidence type="ECO:0000256" key="4">
    <source>
        <dbReference type="ARBA" id="ARBA00022475"/>
    </source>
</evidence>
<dbReference type="SMART" id="SM00388">
    <property type="entry name" value="HisKA"/>
    <property type="match status" value="1"/>
</dbReference>
<dbReference type="Gene3D" id="1.10.287.130">
    <property type="match status" value="1"/>
</dbReference>
<feature type="modified residue" description="Phosphohistidine" evidence="13">
    <location>
        <position position="845"/>
    </location>
</feature>
<dbReference type="RefSeq" id="WP_128764158.1">
    <property type="nucleotide sequence ID" value="NZ_JBHUOO010000005.1"/>
</dbReference>
<gene>
    <name evidence="19" type="ORF">DSM02_506</name>
</gene>
<dbReference type="CDD" id="cd17546">
    <property type="entry name" value="REC_hyHK_CKI1_RcsC-like"/>
    <property type="match status" value="1"/>
</dbReference>
<keyword evidence="8" id="KW-0812">Transmembrane</keyword>
<dbReference type="Pfam" id="PF00072">
    <property type="entry name" value="Response_reg"/>
    <property type="match status" value="1"/>
</dbReference>
<dbReference type="PANTHER" id="PTHR43047">
    <property type="entry name" value="TWO-COMPONENT HISTIDINE PROTEIN KINASE"/>
    <property type="match status" value="1"/>
</dbReference>